<evidence type="ECO:0000259" key="6">
    <source>
        <dbReference type="PROSITE" id="PS51059"/>
    </source>
</evidence>
<keyword evidence="8" id="KW-1185">Reference proteome</keyword>
<dbReference type="RefSeq" id="XP_024345065.1">
    <property type="nucleotide sequence ID" value="XM_024500521.1"/>
</dbReference>
<dbReference type="EMBL" id="APAU02000704">
    <property type="protein sequence ID" value="EUB53869.1"/>
    <property type="molecule type" value="Genomic_DNA"/>
</dbReference>
<sequence length="187" mass="20822">MSSLIGSTMRFDARILHDFDLKVVPLLYSLKASVSDINPLDEHYEELKNQIETPFLRDGESERIKVLNNRMMLWRCSRRTDRTGILAQGLQVAPFDAPSTGYLLSKGACFSDVVSKSADYCCTSPSAFSSVKWLSVKLKTVSLPVLLEPSGKLAVAEANLCLFKLLLCSKSVSTFFYMYCLLASMPT</sequence>
<dbReference type="CTD" id="36346987"/>
<name>W6UK34_ECHGR</name>
<dbReference type="InterPro" id="IPR050800">
    <property type="entry name" value="ARTD/PARP"/>
</dbReference>
<evidence type="ECO:0000256" key="5">
    <source>
        <dbReference type="RuleBase" id="RU362114"/>
    </source>
</evidence>
<keyword evidence="2 5" id="KW-0808">Transferase</keyword>
<dbReference type="OMA" id="KSANYLC"/>
<dbReference type="PROSITE" id="PS51059">
    <property type="entry name" value="PARP_CATALYTIC"/>
    <property type="match status" value="1"/>
</dbReference>
<dbReference type="GO" id="GO:0070212">
    <property type="term" value="P:protein poly-ADP-ribosylation"/>
    <property type="evidence" value="ECO:0007669"/>
    <property type="project" value="TreeGrafter"/>
</dbReference>
<dbReference type="PANTHER" id="PTHR10459">
    <property type="entry name" value="DNA LIGASE"/>
    <property type="match status" value="1"/>
</dbReference>
<accession>W6UK34</accession>
<evidence type="ECO:0000256" key="1">
    <source>
        <dbReference type="ARBA" id="ARBA00022676"/>
    </source>
</evidence>
<dbReference type="PANTHER" id="PTHR10459:SF60">
    <property type="entry name" value="POLY [ADP-RIBOSE] POLYMERASE 2"/>
    <property type="match status" value="1"/>
</dbReference>
<evidence type="ECO:0000313" key="8">
    <source>
        <dbReference type="Proteomes" id="UP000019149"/>
    </source>
</evidence>
<dbReference type="EC" id="2.4.2.-" evidence="5"/>
<dbReference type="STRING" id="6210.W6UK34"/>
<comment type="caution">
    <text evidence="7">The sequence shown here is derived from an EMBL/GenBank/DDBJ whole genome shotgun (WGS) entry which is preliminary data.</text>
</comment>
<dbReference type="Gene3D" id="3.90.228.10">
    <property type="match status" value="1"/>
</dbReference>
<protein>
    <recommendedName>
        <fullName evidence="5">Poly [ADP-ribose] polymerase</fullName>
        <shortName evidence="5">PARP</shortName>
        <ecNumber evidence="5">2.4.2.-</ecNumber>
    </recommendedName>
</protein>
<feature type="domain" description="PARP catalytic" evidence="6">
    <location>
        <begin position="1"/>
        <end position="187"/>
    </location>
</feature>
<proteinExistence type="predicted"/>
<dbReference type="GeneID" id="36346987"/>
<dbReference type="Pfam" id="PF00644">
    <property type="entry name" value="PARP"/>
    <property type="match status" value="1"/>
</dbReference>
<dbReference type="Proteomes" id="UP000019149">
    <property type="component" value="Unassembled WGS sequence"/>
</dbReference>
<evidence type="ECO:0000313" key="7">
    <source>
        <dbReference type="EMBL" id="EUB53869.1"/>
    </source>
</evidence>
<evidence type="ECO:0000256" key="4">
    <source>
        <dbReference type="ARBA" id="ARBA00033987"/>
    </source>
</evidence>
<dbReference type="GO" id="GO:0006302">
    <property type="term" value="P:double-strand break repair"/>
    <property type="evidence" value="ECO:0007669"/>
    <property type="project" value="TreeGrafter"/>
</dbReference>
<gene>
    <name evidence="7" type="ORF">EGR_11280</name>
</gene>
<dbReference type="OrthoDB" id="2017365at2759"/>
<comment type="catalytic activity">
    <reaction evidence="4">
        <text>NAD(+) + (ADP-D-ribosyl)n-acceptor = nicotinamide + (ADP-D-ribosyl)n+1-acceptor + H(+).</text>
        <dbReference type="EC" id="2.4.2.30"/>
    </reaction>
</comment>
<dbReference type="GO" id="GO:0005730">
    <property type="term" value="C:nucleolus"/>
    <property type="evidence" value="ECO:0007669"/>
    <property type="project" value="TreeGrafter"/>
</dbReference>
<reference evidence="7 8" key="1">
    <citation type="journal article" date="2013" name="Nat. Genet.">
        <title>The genome of the hydatid tapeworm Echinococcus granulosus.</title>
        <authorList>
            <person name="Zheng H."/>
            <person name="Zhang W."/>
            <person name="Zhang L."/>
            <person name="Zhang Z."/>
            <person name="Li J."/>
            <person name="Lu G."/>
            <person name="Zhu Y."/>
            <person name="Wang Y."/>
            <person name="Huang Y."/>
            <person name="Liu J."/>
            <person name="Kang H."/>
            <person name="Chen J."/>
            <person name="Wang L."/>
            <person name="Chen A."/>
            <person name="Yu S."/>
            <person name="Gao Z."/>
            <person name="Jin L."/>
            <person name="Gu W."/>
            <person name="Wang Z."/>
            <person name="Zhao L."/>
            <person name="Shi B."/>
            <person name="Wen H."/>
            <person name="Lin R."/>
            <person name="Jones M.K."/>
            <person name="Brejova B."/>
            <person name="Vinar T."/>
            <person name="Zhao G."/>
            <person name="McManus D.P."/>
            <person name="Chen Z."/>
            <person name="Zhou Y."/>
            <person name="Wang S."/>
        </authorList>
    </citation>
    <scope>NUCLEOTIDE SEQUENCE [LARGE SCALE GENOMIC DNA]</scope>
</reference>
<dbReference type="GO" id="GO:0003950">
    <property type="term" value="F:NAD+ poly-ADP-ribosyltransferase activity"/>
    <property type="evidence" value="ECO:0007669"/>
    <property type="project" value="UniProtKB-UniRule"/>
</dbReference>
<dbReference type="InterPro" id="IPR012317">
    <property type="entry name" value="Poly(ADP-ribose)pol_cat_dom"/>
</dbReference>
<dbReference type="SUPFAM" id="SSF56399">
    <property type="entry name" value="ADP-ribosylation"/>
    <property type="match status" value="1"/>
</dbReference>
<keyword evidence="3 5" id="KW-0520">NAD</keyword>
<dbReference type="GO" id="GO:1990404">
    <property type="term" value="F:NAD+-protein mono-ADP-ribosyltransferase activity"/>
    <property type="evidence" value="ECO:0007669"/>
    <property type="project" value="TreeGrafter"/>
</dbReference>
<evidence type="ECO:0000256" key="2">
    <source>
        <dbReference type="ARBA" id="ARBA00022679"/>
    </source>
</evidence>
<dbReference type="AlphaFoldDB" id="W6UK34"/>
<keyword evidence="1 5" id="KW-0328">Glycosyltransferase</keyword>
<evidence type="ECO:0000256" key="3">
    <source>
        <dbReference type="ARBA" id="ARBA00023027"/>
    </source>
</evidence>
<organism evidence="7 8">
    <name type="scientific">Echinococcus granulosus</name>
    <name type="common">Hydatid tapeworm</name>
    <dbReference type="NCBI Taxonomy" id="6210"/>
    <lineage>
        <taxon>Eukaryota</taxon>
        <taxon>Metazoa</taxon>
        <taxon>Spiralia</taxon>
        <taxon>Lophotrochozoa</taxon>
        <taxon>Platyhelminthes</taxon>
        <taxon>Cestoda</taxon>
        <taxon>Eucestoda</taxon>
        <taxon>Cyclophyllidea</taxon>
        <taxon>Taeniidae</taxon>
        <taxon>Echinococcus</taxon>
        <taxon>Echinococcus granulosus group</taxon>
    </lineage>
</organism>
<dbReference type="KEGG" id="egl:EGR_11280"/>